<dbReference type="InParanoid" id="A0A409YU00"/>
<feature type="region of interest" description="Disordered" evidence="1">
    <location>
        <begin position="1"/>
        <end position="93"/>
    </location>
</feature>
<feature type="compositionally biased region" description="Low complexity" evidence="1">
    <location>
        <begin position="43"/>
        <end position="54"/>
    </location>
</feature>
<feature type="region of interest" description="Disordered" evidence="1">
    <location>
        <begin position="234"/>
        <end position="321"/>
    </location>
</feature>
<feature type="compositionally biased region" description="Pro residues" evidence="1">
    <location>
        <begin position="294"/>
        <end position="304"/>
    </location>
</feature>
<feature type="compositionally biased region" description="Low complexity" evidence="1">
    <location>
        <begin position="234"/>
        <end position="249"/>
    </location>
</feature>
<feature type="compositionally biased region" description="Basic and acidic residues" evidence="1">
    <location>
        <begin position="308"/>
        <end position="321"/>
    </location>
</feature>
<evidence type="ECO:0000256" key="1">
    <source>
        <dbReference type="SAM" id="MobiDB-lite"/>
    </source>
</evidence>
<accession>A0A409YU00</accession>
<sequence>MSSQSSGDRPDRSQRSQRGRQETAAPRASSSPPRVSRDSEATPAPSSSSAARSRYQTAIPSLGREVSRSRSSTPVPSRDRDISMEPSLAPEPLPDAVDASLIALSNSPEGYEADMRVVVQSLSAIHRWIHRGPPSDLDVPTPTQTDLVSGVTYLALLLNGPFGEHTTSRGLGGDFANQVISSAFTRAPLYGRDESDYDTDFSRGSRETPAPSDDDTVRMRVDPVQPALLALITSSTATSSQQPSSSSRAPRPDKGKGKANPPPPLKGASSGSTPKSASLLKLYKAPNARSVPHGRPPPPHPPNLPELLARKVDANATSKRD</sequence>
<feature type="compositionally biased region" description="Low complexity" evidence="1">
    <location>
        <begin position="24"/>
        <end position="34"/>
    </location>
</feature>
<name>A0A409YU00_9AGAR</name>
<dbReference type="AlphaFoldDB" id="A0A409YU00"/>
<gene>
    <name evidence="2" type="ORF">CVT26_004555</name>
</gene>
<evidence type="ECO:0000313" key="2">
    <source>
        <dbReference type="EMBL" id="PPR06505.1"/>
    </source>
</evidence>
<comment type="caution">
    <text evidence="2">The sequence shown here is derived from an EMBL/GenBank/DDBJ whole genome shotgun (WGS) entry which is preliminary data.</text>
</comment>
<organism evidence="2 3">
    <name type="scientific">Gymnopilus dilepis</name>
    <dbReference type="NCBI Taxonomy" id="231916"/>
    <lineage>
        <taxon>Eukaryota</taxon>
        <taxon>Fungi</taxon>
        <taxon>Dikarya</taxon>
        <taxon>Basidiomycota</taxon>
        <taxon>Agaricomycotina</taxon>
        <taxon>Agaricomycetes</taxon>
        <taxon>Agaricomycetidae</taxon>
        <taxon>Agaricales</taxon>
        <taxon>Agaricineae</taxon>
        <taxon>Hymenogastraceae</taxon>
        <taxon>Gymnopilus</taxon>
    </lineage>
</organism>
<protein>
    <submittedName>
        <fullName evidence="2">Uncharacterized protein</fullName>
    </submittedName>
</protein>
<evidence type="ECO:0000313" key="3">
    <source>
        <dbReference type="Proteomes" id="UP000284706"/>
    </source>
</evidence>
<proteinExistence type="predicted"/>
<reference evidence="2 3" key="1">
    <citation type="journal article" date="2018" name="Evol. Lett.">
        <title>Horizontal gene cluster transfer increased hallucinogenic mushroom diversity.</title>
        <authorList>
            <person name="Reynolds H.T."/>
            <person name="Vijayakumar V."/>
            <person name="Gluck-Thaler E."/>
            <person name="Korotkin H.B."/>
            <person name="Matheny P.B."/>
            <person name="Slot J.C."/>
        </authorList>
    </citation>
    <scope>NUCLEOTIDE SEQUENCE [LARGE SCALE GENOMIC DNA]</scope>
    <source>
        <strain evidence="2 3">SRW20</strain>
    </source>
</reference>
<keyword evidence="3" id="KW-1185">Reference proteome</keyword>
<feature type="region of interest" description="Disordered" evidence="1">
    <location>
        <begin position="191"/>
        <end position="219"/>
    </location>
</feature>
<dbReference type="EMBL" id="NHYE01000302">
    <property type="protein sequence ID" value="PPR06505.1"/>
    <property type="molecule type" value="Genomic_DNA"/>
</dbReference>
<dbReference type="Proteomes" id="UP000284706">
    <property type="component" value="Unassembled WGS sequence"/>
</dbReference>